<dbReference type="Pfam" id="PF01075">
    <property type="entry name" value="Glyco_transf_9"/>
    <property type="match status" value="1"/>
</dbReference>
<dbReference type="InterPro" id="IPR051199">
    <property type="entry name" value="LPS_LOS_Heptosyltrfase"/>
</dbReference>
<dbReference type="AlphaFoldDB" id="A0A3M0G0A3"/>
<reference evidence="3 4" key="1">
    <citation type="submission" date="2018-10" db="EMBL/GenBank/DDBJ databases">
        <title>Dokdonia luteus sp. nov., isolated from sea water.</title>
        <authorList>
            <person name="Zhou L.Y."/>
            <person name="Du Z.J."/>
        </authorList>
    </citation>
    <scope>NUCLEOTIDE SEQUENCE [LARGE SCALE GENOMIC DNA]</scope>
    <source>
        <strain evidence="3 4">SH27</strain>
    </source>
</reference>
<dbReference type="GO" id="GO:0008713">
    <property type="term" value="F:ADP-heptose-lipopolysaccharide heptosyltransferase activity"/>
    <property type="evidence" value="ECO:0007669"/>
    <property type="project" value="TreeGrafter"/>
</dbReference>
<dbReference type="SUPFAM" id="SSF53756">
    <property type="entry name" value="UDP-Glycosyltransferase/glycogen phosphorylase"/>
    <property type="match status" value="1"/>
</dbReference>
<keyword evidence="2 3" id="KW-0808">Transferase</keyword>
<dbReference type="EMBL" id="REFV01000010">
    <property type="protein sequence ID" value="RMB57607.1"/>
    <property type="molecule type" value="Genomic_DNA"/>
</dbReference>
<dbReference type="GO" id="GO:0005829">
    <property type="term" value="C:cytosol"/>
    <property type="evidence" value="ECO:0007669"/>
    <property type="project" value="TreeGrafter"/>
</dbReference>
<gene>
    <name evidence="3" type="ORF">EAX61_10860</name>
</gene>
<dbReference type="InterPro" id="IPR002201">
    <property type="entry name" value="Glyco_trans_9"/>
</dbReference>
<keyword evidence="1" id="KW-0328">Glycosyltransferase</keyword>
<keyword evidence="4" id="KW-1185">Reference proteome</keyword>
<evidence type="ECO:0000256" key="2">
    <source>
        <dbReference type="ARBA" id="ARBA00022679"/>
    </source>
</evidence>
<accession>A0A3M0G0A3</accession>
<dbReference type="RefSeq" id="WP_121917714.1">
    <property type="nucleotide sequence ID" value="NZ_REFV01000010.1"/>
</dbReference>
<evidence type="ECO:0000313" key="3">
    <source>
        <dbReference type="EMBL" id="RMB57607.1"/>
    </source>
</evidence>
<dbReference type="PANTHER" id="PTHR30160">
    <property type="entry name" value="TETRAACYLDISACCHARIDE 4'-KINASE-RELATED"/>
    <property type="match status" value="1"/>
</dbReference>
<name>A0A3M0G0A3_9FLAO</name>
<evidence type="ECO:0000313" key="4">
    <source>
        <dbReference type="Proteomes" id="UP000281985"/>
    </source>
</evidence>
<dbReference type="CDD" id="cd03789">
    <property type="entry name" value="GT9_LPS_heptosyltransferase"/>
    <property type="match status" value="1"/>
</dbReference>
<dbReference type="GO" id="GO:0009244">
    <property type="term" value="P:lipopolysaccharide core region biosynthetic process"/>
    <property type="evidence" value="ECO:0007669"/>
    <property type="project" value="TreeGrafter"/>
</dbReference>
<organism evidence="3 4">
    <name type="scientific">Dokdonia sinensis</name>
    <dbReference type="NCBI Taxonomy" id="2479847"/>
    <lineage>
        <taxon>Bacteria</taxon>
        <taxon>Pseudomonadati</taxon>
        <taxon>Bacteroidota</taxon>
        <taxon>Flavobacteriia</taxon>
        <taxon>Flavobacteriales</taxon>
        <taxon>Flavobacteriaceae</taxon>
        <taxon>Dokdonia</taxon>
    </lineage>
</organism>
<dbReference type="OrthoDB" id="9772349at2"/>
<proteinExistence type="predicted"/>
<dbReference type="PANTHER" id="PTHR30160:SF7">
    <property type="entry name" value="ADP-HEPTOSE--LPS HEPTOSYLTRANSFERASE 2"/>
    <property type="match status" value="1"/>
</dbReference>
<protein>
    <submittedName>
        <fullName evidence="3">Lipopolysaccharide heptosyltransferase family protein</fullName>
    </submittedName>
</protein>
<comment type="caution">
    <text evidence="3">The sequence shown here is derived from an EMBL/GenBank/DDBJ whole genome shotgun (WGS) entry which is preliminary data.</text>
</comment>
<dbReference type="Proteomes" id="UP000281985">
    <property type="component" value="Unassembled WGS sequence"/>
</dbReference>
<sequence>MKFLIIQQKMIGDVLTSSILCESLKKRYPDSAVHYLVNSHTIPVLDNNPYIDKLILYTPTMEKNSADRKQLRQILKAEDYDAVMDVYSKIGSARIANATKAPKIIGYKKWYTRFMYTHVFRYNTVPETEAGLAVENRMMLLQPIAPDFPKEVKPKIYLREEEIAFAKAELKKYAVSTSKPIFMIGVLGSCPEKTYPLTYLAQVLDFIVLKTEATLLLNYIPNQKDDVEKLIAHCNSATRDHIKEDVYGKSLREFIALTNECTAYIGNEGGAANMAKAITIPTFSIFSPWITKAAWALYLNENNIAIHLADYKASLYKEKTLKEIRKRVHHYYEKLEPDLFRKELDEFLKKFIL</sequence>
<evidence type="ECO:0000256" key="1">
    <source>
        <dbReference type="ARBA" id="ARBA00022676"/>
    </source>
</evidence>
<dbReference type="Gene3D" id="3.40.50.2000">
    <property type="entry name" value="Glycogen Phosphorylase B"/>
    <property type="match status" value="2"/>
</dbReference>